<dbReference type="SUPFAM" id="SSF56496">
    <property type="entry name" value="Fibrinogen C-terminal domain-like"/>
    <property type="match status" value="1"/>
</dbReference>
<dbReference type="InterPro" id="IPR050373">
    <property type="entry name" value="Fibrinogen_C-term_domain"/>
</dbReference>
<keyword evidence="4" id="KW-1185">Reference proteome</keyword>
<proteinExistence type="predicted"/>
<accession>A0A8T0EMX8</accession>
<dbReference type="GO" id="GO:0005615">
    <property type="term" value="C:extracellular space"/>
    <property type="evidence" value="ECO:0007669"/>
    <property type="project" value="TreeGrafter"/>
</dbReference>
<feature type="signal peptide" evidence="1">
    <location>
        <begin position="1"/>
        <end position="22"/>
    </location>
</feature>
<comment type="caution">
    <text evidence="3">The sequence shown here is derived from an EMBL/GenBank/DDBJ whole genome shotgun (WGS) entry which is preliminary data.</text>
</comment>
<dbReference type="CDD" id="cd00087">
    <property type="entry name" value="FReD"/>
    <property type="match status" value="1"/>
</dbReference>
<dbReference type="InterPro" id="IPR036056">
    <property type="entry name" value="Fibrinogen-like_C"/>
</dbReference>
<reference evidence="3" key="1">
    <citation type="journal article" date="2020" name="bioRxiv">
        <title>Chromosome-level reference genome of the European wasp spider Argiope bruennichi: a resource for studies on range expansion and evolutionary adaptation.</title>
        <authorList>
            <person name="Sheffer M.M."/>
            <person name="Hoppe A."/>
            <person name="Krehenwinkel H."/>
            <person name="Uhl G."/>
            <person name="Kuss A.W."/>
            <person name="Jensen L."/>
            <person name="Jensen C."/>
            <person name="Gillespie R.G."/>
            <person name="Hoff K.J."/>
            <person name="Prost S."/>
        </authorList>
    </citation>
    <scope>NUCLEOTIDE SEQUENCE</scope>
</reference>
<evidence type="ECO:0000313" key="3">
    <source>
        <dbReference type="EMBL" id="KAF8776808.1"/>
    </source>
</evidence>
<dbReference type="AlphaFoldDB" id="A0A8T0EMX8"/>
<dbReference type="Proteomes" id="UP000807504">
    <property type="component" value="Unassembled WGS sequence"/>
</dbReference>
<dbReference type="Pfam" id="PF00147">
    <property type="entry name" value="Fibrinogen_C"/>
    <property type="match status" value="1"/>
</dbReference>
<name>A0A8T0EMX8_ARGBR</name>
<organism evidence="3 4">
    <name type="scientific">Argiope bruennichi</name>
    <name type="common">Wasp spider</name>
    <name type="synonym">Aranea bruennichi</name>
    <dbReference type="NCBI Taxonomy" id="94029"/>
    <lineage>
        <taxon>Eukaryota</taxon>
        <taxon>Metazoa</taxon>
        <taxon>Ecdysozoa</taxon>
        <taxon>Arthropoda</taxon>
        <taxon>Chelicerata</taxon>
        <taxon>Arachnida</taxon>
        <taxon>Araneae</taxon>
        <taxon>Araneomorphae</taxon>
        <taxon>Entelegynae</taxon>
        <taxon>Araneoidea</taxon>
        <taxon>Araneidae</taxon>
        <taxon>Argiope</taxon>
    </lineage>
</organism>
<keyword evidence="1" id="KW-0732">Signal</keyword>
<dbReference type="Gene3D" id="3.90.215.10">
    <property type="entry name" value="Gamma Fibrinogen, chain A, domain 1"/>
    <property type="match status" value="1"/>
</dbReference>
<feature type="domain" description="Fibrinogen C-terminal" evidence="2">
    <location>
        <begin position="140"/>
        <end position="365"/>
    </location>
</feature>
<dbReference type="PROSITE" id="PS51406">
    <property type="entry name" value="FIBRINOGEN_C_2"/>
    <property type="match status" value="1"/>
</dbReference>
<dbReference type="SMART" id="SM00186">
    <property type="entry name" value="FBG"/>
    <property type="match status" value="1"/>
</dbReference>
<dbReference type="EMBL" id="JABXBU010002072">
    <property type="protein sequence ID" value="KAF8776808.1"/>
    <property type="molecule type" value="Genomic_DNA"/>
</dbReference>
<dbReference type="PANTHER" id="PTHR19143:SF458">
    <property type="entry name" value="FIBRINOGEN C-TERMINAL DOMAIN-CONTAINING PROTEIN-RELATED"/>
    <property type="match status" value="1"/>
</dbReference>
<dbReference type="InterPro" id="IPR014716">
    <property type="entry name" value="Fibrinogen_a/b/g_C_1"/>
</dbReference>
<evidence type="ECO:0000256" key="1">
    <source>
        <dbReference type="SAM" id="SignalP"/>
    </source>
</evidence>
<gene>
    <name evidence="3" type="ORF">HNY73_013752</name>
</gene>
<reference evidence="3" key="2">
    <citation type="submission" date="2020-06" db="EMBL/GenBank/DDBJ databases">
        <authorList>
            <person name="Sheffer M."/>
        </authorList>
    </citation>
    <scope>NUCLEOTIDE SEQUENCE</scope>
</reference>
<dbReference type="PANTHER" id="PTHR19143">
    <property type="entry name" value="FIBRINOGEN/TENASCIN/ANGIOPOEITIN"/>
    <property type="match status" value="1"/>
</dbReference>
<evidence type="ECO:0000313" key="4">
    <source>
        <dbReference type="Proteomes" id="UP000807504"/>
    </source>
</evidence>
<protein>
    <submittedName>
        <fullName evidence="3">Techylectin-5A like protein</fullName>
    </submittedName>
</protein>
<dbReference type="NCBIfam" id="NF040941">
    <property type="entry name" value="GGGWT_bact"/>
    <property type="match status" value="1"/>
</dbReference>
<feature type="chain" id="PRO_5035737327" evidence="1">
    <location>
        <begin position="23"/>
        <end position="368"/>
    </location>
</feature>
<sequence>MAGVSLILFLLLLSSIKLKANSSECVRKEKHLAILALAEESVSKARQLHPDCAEDDNLSNSSNCCETDRIAANLDIALNLMTKVKENYPDCGEYSSSNPSECTLNDEELEDLMGIITPRSKDDSTNCDPKTVIINNTQTIWLYKKPMDCSEILENGNNKSGLHRVWLRNRILKGKGVQVFCDMDTDDGGWTVIQRRGRFGNSEDYFEKKWEEYKHGFGSLTEEFWLGNDKIFALTNQGQYSVRFDMVDINGTSAFAEYKIFWVENEENKYKLHISKYSGNAGDSLSTHSGAHFYTVDHLNQPKESKPEWKRSGGWWLNHIMTTSLNGLNILGTDKSQSRDGITWLTFGGFQNSLAFTEIKVRPKKFKI</sequence>
<evidence type="ECO:0000259" key="2">
    <source>
        <dbReference type="PROSITE" id="PS51406"/>
    </source>
</evidence>
<dbReference type="InterPro" id="IPR002181">
    <property type="entry name" value="Fibrinogen_a/b/g_C_dom"/>
</dbReference>